<dbReference type="InterPro" id="IPR007712">
    <property type="entry name" value="RelE/ParE_toxin"/>
</dbReference>
<gene>
    <name evidence="2" type="ORF">GCM10022389_14020</name>
</gene>
<dbReference type="EMBL" id="BAABCT010000003">
    <property type="protein sequence ID" value="GAA4070048.1"/>
    <property type="molecule type" value="Genomic_DNA"/>
</dbReference>
<comment type="caution">
    <text evidence="2">The sequence shown here is derived from an EMBL/GenBank/DDBJ whole genome shotgun (WGS) entry which is preliminary data.</text>
</comment>
<proteinExistence type="predicted"/>
<keyword evidence="1" id="KW-1277">Toxin-antitoxin system</keyword>
<accession>A0ABP7VLS7</accession>
<evidence type="ECO:0000313" key="3">
    <source>
        <dbReference type="Proteomes" id="UP001500367"/>
    </source>
</evidence>
<reference evidence="3" key="1">
    <citation type="journal article" date="2019" name="Int. J. Syst. Evol. Microbiol.">
        <title>The Global Catalogue of Microorganisms (GCM) 10K type strain sequencing project: providing services to taxonomists for standard genome sequencing and annotation.</title>
        <authorList>
            <consortium name="The Broad Institute Genomics Platform"/>
            <consortium name="The Broad Institute Genome Sequencing Center for Infectious Disease"/>
            <person name="Wu L."/>
            <person name="Ma J."/>
        </authorList>
    </citation>
    <scope>NUCLEOTIDE SEQUENCE [LARGE SCALE GENOMIC DNA]</scope>
    <source>
        <strain evidence="3">JCM 17069</strain>
    </source>
</reference>
<evidence type="ECO:0000313" key="2">
    <source>
        <dbReference type="EMBL" id="GAA4070048.1"/>
    </source>
</evidence>
<protein>
    <recommendedName>
        <fullName evidence="4">Type II toxin-antitoxin system RelE/ParE family toxin</fullName>
    </recommendedName>
</protein>
<dbReference type="Proteomes" id="UP001500367">
    <property type="component" value="Unassembled WGS sequence"/>
</dbReference>
<sequence length="101" mass="12099">MKNGYKILWTDNALKELQKTVEYLEEHWTEKELKNLAINLEKTLNLISNNPYLFQASEIKKDVRRAVILKLNTLYYRVNENNVEILSFFSNRQNPKKIKLK</sequence>
<name>A0ABP7VLS7_9FLAO</name>
<dbReference type="InterPro" id="IPR035093">
    <property type="entry name" value="RelE/ParE_toxin_dom_sf"/>
</dbReference>
<evidence type="ECO:0000256" key="1">
    <source>
        <dbReference type="ARBA" id="ARBA00022649"/>
    </source>
</evidence>
<evidence type="ECO:0008006" key="4">
    <source>
        <dbReference type="Google" id="ProtNLM"/>
    </source>
</evidence>
<dbReference type="Pfam" id="PF05016">
    <property type="entry name" value="ParE_toxin"/>
    <property type="match status" value="1"/>
</dbReference>
<dbReference type="RefSeq" id="WP_344816031.1">
    <property type="nucleotide sequence ID" value="NZ_BAABCT010000003.1"/>
</dbReference>
<dbReference type="Gene3D" id="3.30.2310.20">
    <property type="entry name" value="RelE-like"/>
    <property type="match status" value="1"/>
</dbReference>
<organism evidence="2 3">
    <name type="scientific">Flavobacterium cheonanense</name>
    <dbReference type="NCBI Taxonomy" id="706183"/>
    <lineage>
        <taxon>Bacteria</taxon>
        <taxon>Pseudomonadati</taxon>
        <taxon>Bacteroidota</taxon>
        <taxon>Flavobacteriia</taxon>
        <taxon>Flavobacteriales</taxon>
        <taxon>Flavobacteriaceae</taxon>
        <taxon>Flavobacterium</taxon>
    </lineage>
</organism>
<keyword evidence="3" id="KW-1185">Reference proteome</keyword>